<dbReference type="GO" id="GO:0008094">
    <property type="term" value="F:ATP-dependent activity, acting on DNA"/>
    <property type="evidence" value="ECO:0007669"/>
    <property type="project" value="TreeGrafter"/>
</dbReference>
<dbReference type="SMART" id="SM00487">
    <property type="entry name" value="DEXDc"/>
    <property type="match status" value="1"/>
</dbReference>
<dbReference type="VEuPathDB" id="FungiDB:MELLADRAFT_84153"/>
<dbReference type="InterPro" id="IPR027417">
    <property type="entry name" value="P-loop_NTPase"/>
</dbReference>
<proteinExistence type="inferred from homology"/>
<dbReference type="KEGG" id="mlr:MELLADRAFT_84153"/>
<dbReference type="SUPFAM" id="SSF52540">
    <property type="entry name" value="P-loop containing nucleoside triphosphate hydrolases"/>
    <property type="match status" value="1"/>
</dbReference>
<keyword evidence="6" id="KW-0347">Helicase</keyword>
<dbReference type="InterPro" id="IPR038718">
    <property type="entry name" value="SNF2-like_sf"/>
</dbReference>
<feature type="compositionally biased region" description="Basic residues" evidence="10">
    <location>
        <begin position="129"/>
        <end position="147"/>
    </location>
</feature>
<evidence type="ECO:0000256" key="4">
    <source>
        <dbReference type="ARBA" id="ARBA00022771"/>
    </source>
</evidence>
<dbReference type="PROSITE" id="PS51192">
    <property type="entry name" value="HELICASE_ATP_BIND_1"/>
    <property type="match status" value="1"/>
</dbReference>
<dbReference type="SUPFAM" id="SSF57850">
    <property type="entry name" value="RING/U-box"/>
    <property type="match status" value="1"/>
</dbReference>
<dbReference type="EMBL" id="GL883192">
    <property type="protein sequence ID" value="EGF97934.1"/>
    <property type="molecule type" value="Genomic_DNA"/>
</dbReference>
<dbReference type="InterPro" id="IPR013083">
    <property type="entry name" value="Znf_RING/FYVE/PHD"/>
</dbReference>
<feature type="compositionally biased region" description="Acidic residues" evidence="10">
    <location>
        <begin position="789"/>
        <end position="802"/>
    </location>
</feature>
<accession>F4SBP6</accession>
<evidence type="ECO:0000313" key="13">
    <source>
        <dbReference type="EMBL" id="EGF97934.1"/>
    </source>
</evidence>
<dbReference type="GO" id="GO:0004386">
    <property type="term" value="F:helicase activity"/>
    <property type="evidence" value="ECO:0007669"/>
    <property type="project" value="UniProtKB-KW"/>
</dbReference>
<name>F4SBP6_MELLP</name>
<organism evidence="14">
    <name type="scientific">Melampsora larici-populina (strain 98AG31 / pathotype 3-4-7)</name>
    <name type="common">Poplar leaf rust fungus</name>
    <dbReference type="NCBI Taxonomy" id="747676"/>
    <lineage>
        <taxon>Eukaryota</taxon>
        <taxon>Fungi</taxon>
        <taxon>Dikarya</taxon>
        <taxon>Basidiomycota</taxon>
        <taxon>Pucciniomycotina</taxon>
        <taxon>Pucciniomycetes</taxon>
        <taxon>Pucciniales</taxon>
        <taxon>Melampsoraceae</taxon>
        <taxon>Melampsora</taxon>
    </lineage>
</organism>
<dbReference type="InterPro" id="IPR000330">
    <property type="entry name" value="SNF2_N"/>
</dbReference>
<feature type="region of interest" description="Disordered" evidence="10">
    <location>
        <begin position="123"/>
        <end position="153"/>
    </location>
</feature>
<evidence type="ECO:0000256" key="10">
    <source>
        <dbReference type="SAM" id="MobiDB-lite"/>
    </source>
</evidence>
<gene>
    <name evidence="13" type="ORF">MELLADRAFT_84153</name>
</gene>
<dbReference type="PANTHER" id="PTHR45626">
    <property type="entry name" value="TRANSCRIPTION TERMINATION FACTOR 2-RELATED"/>
    <property type="match status" value="1"/>
</dbReference>
<keyword evidence="7" id="KW-0862">Zinc</keyword>
<evidence type="ECO:0000256" key="6">
    <source>
        <dbReference type="ARBA" id="ARBA00022806"/>
    </source>
</evidence>
<dbReference type="PANTHER" id="PTHR45626:SF22">
    <property type="entry name" value="DNA REPAIR PROTEIN RAD5"/>
    <property type="match status" value="1"/>
</dbReference>
<dbReference type="eggNOG" id="KOG1001">
    <property type="taxonomic scope" value="Eukaryota"/>
</dbReference>
<keyword evidence="5" id="KW-0378">Hydrolase</keyword>
<comment type="similarity">
    <text evidence="1">Belongs to the SNF2/RAD54 helicase family.</text>
</comment>
<feature type="compositionally biased region" description="Polar residues" evidence="10">
    <location>
        <begin position="777"/>
        <end position="788"/>
    </location>
</feature>
<keyword evidence="2" id="KW-0479">Metal-binding</keyword>
<evidence type="ECO:0000259" key="11">
    <source>
        <dbReference type="PROSITE" id="PS50089"/>
    </source>
</evidence>
<dbReference type="STRING" id="747676.F4SBP6"/>
<dbReference type="HOGENOM" id="CLU_000315_2_5_1"/>
<evidence type="ECO:0000259" key="12">
    <source>
        <dbReference type="PROSITE" id="PS51192"/>
    </source>
</evidence>
<evidence type="ECO:0000256" key="9">
    <source>
        <dbReference type="PROSITE-ProRule" id="PRU00175"/>
    </source>
</evidence>
<dbReference type="InterPro" id="IPR050628">
    <property type="entry name" value="SNF2_RAD54_helicase_TF"/>
</dbReference>
<dbReference type="PROSITE" id="PS50089">
    <property type="entry name" value="ZF_RING_2"/>
    <property type="match status" value="1"/>
</dbReference>
<feature type="region of interest" description="Disordered" evidence="10">
    <location>
        <begin position="341"/>
        <end position="364"/>
    </location>
</feature>
<dbReference type="InterPro" id="IPR018957">
    <property type="entry name" value="Znf_C3HC4_RING-type"/>
</dbReference>
<dbReference type="PROSITE" id="PS00518">
    <property type="entry name" value="ZF_RING_1"/>
    <property type="match status" value="1"/>
</dbReference>
<dbReference type="InterPro" id="IPR001841">
    <property type="entry name" value="Znf_RING"/>
</dbReference>
<dbReference type="InterPro" id="IPR017907">
    <property type="entry name" value="Znf_RING_CS"/>
</dbReference>
<dbReference type="SMART" id="SM00184">
    <property type="entry name" value="RING"/>
    <property type="match status" value="1"/>
</dbReference>
<protein>
    <submittedName>
        <fullName evidence="13">Uncharacterized protein</fullName>
    </submittedName>
</protein>
<dbReference type="Gene3D" id="3.30.40.10">
    <property type="entry name" value="Zinc/RING finger domain, C3HC4 (zinc finger)"/>
    <property type="match status" value="1"/>
</dbReference>
<dbReference type="Proteomes" id="UP000001072">
    <property type="component" value="Unassembled WGS sequence"/>
</dbReference>
<dbReference type="Pfam" id="PF00176">
    <property type="entry name" value="SNF2-rel_dom"/>
    <property type="match status" value="1"/>
</dbReference>
<evidence type="ECO:0000313" key="14">
    <source>
        <dbReference type="Proteomes" id="UP000001072"/>
    </source>
</evidence>
<feature type="domain" description="RING-type" evidence="11">
    <location>
        <begin position="711"/>
        <end position="753"/>
    </location>
</feature>
<dbReference type="InParanoid" id="F4SBP6"/>
<dbReference type="GeneID" id="18933371"/>
<feature type="region of interest" description="Disordered" evidence="10">
    <location>
        <begin position="776"/>
        <end position="802"/>
    </location>
</feature>
<feature type="compositionally biased region" description="Acidic residues" evidence="10">
    <location>
        <begin position="352"/>
        <end position="362"/>
    </location>
</feature>
<evidence type="ECO:0000256" key="8">
    <source>
        <dbReference type="ARBA" id="ARBA00022840"/>
    </source>
</evidence>
<dbReference type="AlphaFoldDB" id="F4SBP6"/>
<keyword evidence="3" id="KW-0547">Nucleotide-binding</keyword>
<feature type="domain" description="Helicase ATP-binding" evidence="12">
    <location>
        <begin position="306"/>
        <end position="525"/>
    </location>
</feature>
<dbReference type="RefSeq" id="XP_007418797.1">
    <property type="nucleotide sequence ID" value="XM_007418735.1"/>
</dbReference>
<feature type="region of interest" description="Disordered" evidence="10">
    <location>
        <begin position="184"/>
        <end position="205"/>
    </location>
</feature>
<dbReference type="GO" id="GO:0005524">
    <property type="term" value="F:ATP binding"/>
    <property type="evidence" value="ECO:0007669"/>
    <property type="project" value="UniProtKB-KW"/>
</dbReference>
<dbReference type="OrthoDB" id="448448at2759"/>
<evidence type="ECO:0000256" key="1">
    <source>
        <dbReference type="ARBA" id="ARBA00007025"/>
    </source>
</evidence>
<evidence type="ECO:0000256" key="7">
    <source>
        <dbReference type="ARBA" id="ARBA00022833"/>
    </source>
</evidence>
<keyword evidence="8" id="KW-0067">ATP-binding</keyword>
<reference evidence="14" key="1">
    <citation type="journal article" date="2011" name="Proc. Natl. Acad. Sci. U.S.A.">
        <title>Obligate biotrophy features unraveled by the genomic analysis of rust fungi.</title>
        <authorList>
            <person name="Duplessis S."/>
            <person name="Cuomo C.A."/>
            <person name="Lin Y.-C."/>
            <person name="Aerts A."/>
            <person name="Tisserant E."/>
            <person name="Veneault-Fourrey C."/>
            <person name="Joly D.L."/>
            <person name="Hacquard S."/>
            <person name="Amselem J."/>
            <person name="Cantarel B.L."/>
            <person name="Chiu R."/>
            <person name="Coutinho P.M."/>
            <person name="Feau N."/>
            <person name="Field M."/>
            <person name="Frey P."/>
            <person name="Gelhaye E."/>
            <person name="Goldberg J."/>
            <person name="Grabherr M.G."/>
            <person name="Kodira C.D."/>
            <person name="Kohler A."/>
            <person name="Kuees U."/>
            <person name="Lindquist E.A."/>
            <person name="Lucas S.M."/>
            <person name="Mago R."/>
            <person name="Mauceli E."/>
            <person name="Morin E."/>
            <person name="Murat C."/>
            <person name="Pangilinan J.L."/>
            <person name="Park R."/>
            <person name="Pearson M."/>
            <person name="Quesneville H."/>
            <person name="Rouhier N."/>
            <person name="Sakthikumar S."/>
            <person name="Salamov A.A."/>
            <person name="Schmutz J."/>
            <person name="Selles B."/>
            <person name="Shapiro H."/>
            <person name="Tanguay P."/>
            <person name="Tuskan G.A."/>
            <person name="Henrissat B."/>
            <person name="Van de Peer Y."/>
            <person name="Rouze P."/>
            <person name="Ellis J.G."/>
            <person name="Dodds P.N."/>
            <person name="Schein J.E."/>
            <person name="Zhong S."/>
            <person name="Hamelin R.C."/>
            <person name="Grigoriev I.V."/>
            <person name="Szabo L.J."/>
            <person name="Martin F."/>
        </authorList>
    </citation>
    <scope>NUCLEOTIDE SEQUENCE [LARGE SCALE GENOMIC DNA]</scope>
    <source>
        <strain evidence="14">98AG31 / pathotype 3-4-7</strain>
    </source>
</reference>
<dbReference type="Gene3D" id="3.40.50.10810">
    <property type="entry name" value="Tandem AAA-ATPase domain"/>
    <property type="match status" value="1"/>
</dbReference>
<dbReference type="GO" id="GO:0006281">
    <property type="term" value="P:DNA repair"/>
    <property type="evidence" value="ECO:0007669"/>
    <property type="project" value="TreeGrafter"/>
</dbReference>
<evidence type="ECO:0000256" key="2">
    <source>
        <dbReference type="ARBA" id="ARBA00022723"/>
    </source>
</evidence>
<dbReference type="Pfam" id="PF00097">
    <property type="entry name" value="zf-C3HC4"/>
    <property type="match status" value="1"/>
</dbReference>
<dbReference type="GO" id="GO:0016787">
    <property type="term" value="F:hydrolase activity"/>
    <property type="evidence" value="ECO:0007669"/>
    <property type="project" value="UniProtKB-KW"/>
</dbReference>
<dbReference type="CDD" id="cd18008">
    <property type="entry name" value="DEXDc_SHPRH-like"/>
    <property type="match status" value="1"/>
</dbReference>
<keyword evidence="4 9" id="KW-0863">Zinc-finger</keyword>
<keyword evidence="14" id="KW-1185">Reference proteome</keyword>
<dbReference type="GO" id="GO:0008270">
    <property type="term" value="F:zinc ion binding"/>
    <property type="evidence" value="ECO:0007669"/>
    <property type="project" value="UniProtKB-KW"/>
</dbReference>
<sequence length="827" mass="94935">MSEGFMVYSGAKLDELEPIKLIRSKPISSFTSEVELNRTKVFKTKSNKPDHVVRVESQKNGHFARLNESFGQWIVPLIDLNLCEFEGNLVFPPENPRSGNPYSDTVQFYIKVYITRDAFGPPDQLSSRLRTHPSMKSKQPSKSKSVKPYKVENPEDQANIIRQQSLSKLFDIIDLKPVQTIDPNRSSLLKPKPLKPITSSQDGSSLVSSSQLKSVYHQANLKLNEIKPPSDSQILNEDFKLELRTYQEQGLNWLLNMETLSEETNSIHPLWDQYFFPKEEGTLESNEPLEPFFYNPYMGCFTLQFPHSARKSRGGILADEMGLGKTIQMAALICTARPKKEETKLESVDPNQSDEEEEEEEEEKKKIKKRMKSLKAQPEPVTTLVICPLTLLNQWQDELERCDPTLNVSIYHSSDGKSKLKDPTDDGSFDVVITTYGIVSNEWVKLDQKGMFDPNQKKKSINNGLFSVEWHRIILDEAHTIKNRNARTTKACCELKSARRWCLTGTPIVNRLDDLASLLHFIKLEPWGDFSFFKSFVTIPFSKGDQKAVEVVQVIIESTVLRREKSMKDKDGKSIIGDLPPKSIEIKSLKMNEKESKIYEMMFKNAKARFLEVLMAGTVMKHFTMILTILIRLRQIVLHPTIVIQRVGIEFFDQLIRNENDPEEEKWMRSLIKEFGKNRWKDGLDESHELKKKVKKVLKLRSEESNEIEECSICLDFIDSRVFLPCMHSFCKECIMGYVESKMGEETMCANCNQVFVETDLIEYVGKKQKPKKMLCPSSTATSEASTQGEEEIRFDDEEENEEGFEGYLKSNHGFISSTKLEALIKI</sequence>
<dbReference type="InterPro" id="IPR014001">
    <property type="entry name" value="Helicase_ATP-bd"/>
</dbReference>
<evidence type="ECO:0000256" key="3">
    <source>
        <dbReference type="ARBA" id="ARBA00022741"/>
    </source>
</evidence>
<dbReference type="GO" id="GO:0005634">
    <property type="term" value="C:nucleus"/>
    <property type="evidence" value="ECO:0007669"/>
    <property type="project" value="TreeGrafter"/>
</dbReference>
<evidence type="ECO:0000256" key="5">
    <source>
        <dbReference type="ARBA" id="ARBA00022801"/>
    </source>
</evidence>